<dbReference type="OrthoDB" id="1432909at2"/>
<dbReference type="GO" id="GO:0006508">
    <property type="term" value="P:proteolysis"/>
    <property type="evidence" value="ECO:0007669"/>
    <property type="project" value="InterPro"/>
</dbReference>
<organism evidence="15 16">
    <name type="scientific">Baia soyae</name>
    <dbReference type="NCBI Taxonomy" id="1544746"/>
    <lineage>
        <taxon>Bacteria</taxon>
        <taxon>Bacillati</taxon>
        <taxon>Bacillota</taxon>
        <taxon>Bacilli</taxon>
        <taxon>Bacillales</taxon>
        <taxon>Thermoactinomycetaceae</taxon>
        <taxon>Baia</taxon>
    </lineage>
</organism>
<evidence type="ECO:0000256" key="7">
    <source>
        <dbReference type="ARBA" id="ARBA00022984"/>
    </source>
</evidence>
<dbReference type="InterPro" id="IPR012338">
    <property type="entry name" value="Beta-lactam/transpept-like"/>
</dbReference>
<dbReference type="PRINTS" id="PR00725">
    <property type="entry name" value="DADACBPTASE1"/>
</dbReference>
<dbReference type="Gene3D" id="2.60.120.970">
    <property type="match status" value="1"/>
</dbReference>
<gene>
    <name evidence="15" type="ORF">EDD57_15024</name>
</gene>
<dbReference type="NCBIfam" id="NF033679">
    <property type="entry name" value="DNRLRE_dom"/>
    <property type="match status" value="1"/>
</dbReference>
<proteinExistence type="inferred from homology"/>
<dbReference type="PANTHER" id="PTHR21581">
    <property type="entry name" value="D-ALANYL-D-ALANINE CARBOXYPEPTIDASE"/>
    <property type="match status" value="1"/>
</dbReference>
<dbReference type="GO" id="GO:0005576">
    <property type="term" value="C:extracellular region"/>
    <property type="evidence" value="ECO:0007669"/>
    <property type="project" value="UniProtKB-SubCell"/>
</dbReference>
<keyword evidence="15" id="KW-0645">Protease</keyword>
<evidence type="ECO:0000259" key="13">
    <source>
        <dbReference type="Pfam" id="PF00768"/>
    </source>
</evidence>
<feature type="chain" id="PRO_5020488010" evidence="12">
    <location>
        <begin position="33"/>
        <end position="711"/>
    </location>
</feature>
<feature type="signal peptide" evidence="12">
    <location>
        <begin position="1"/>
        <end position="32"/>
    </location>
</feature>
<feature type="active site" description="Acyl-ester intermediate" evidence="9">
    <location>
        <position position="478"/>
    </location>
</feature>
<comment type="subcellular location">
    <subcellularLocation>
        <location evidence="1">Secreted</location>
    </subcellularLocation>
</comment>
<dbReference type="EMBL" id="SLXV01000050">
    <property type="protein sequence ID" value="TCP63555.1"/>
    <property type="molecule type" value="Genomic_DNA"/>
</dbReference>
<feature type="domain" description="Peptidase S11 D-alanyl-D-alanine carboxypeptidase A N-terminal" evidence="13">
    <location>
        <begin position="442"/>
        <end position="690"/>
    </location>
</feature>
<keyword evidence="15" id="KW-0121">Carboxypeptidase</keyword>
<dbReference type="GO" id="GO:0009002">
    <property type="term" value="F:serine-type D-Ala-D-Ala carboxypeptidase activity"/>
    <property type="evidence" value="ECO:0007669"/>
    <property type="project" value="InterPro"/>
</dbReference>
<dbReference type="Pfam" id="PF00768">
    <property type="entry name" value="Peptidase_S11"/>
    <property type="match status" value="1"/>
</dbReference>
<dbReference type="GO" id="GO:0071555">
    <property type="term" value="P:cell wall organization"/>
    <property type="evidence" value="ECO:0007669"/>
    <property type="project" value="UniProtKB-KW"/>
</dbReference>
<keyword evidence="5" id="KW-0378">Hydrolase</keyword>
<dbReference type="InterPro" id="IPR055372">
    <property type="entry name" value="CBM96"/>
</dbReference>
<evidence type="ECO:0000256" key="1">
    <source>
        <dbReference type="ARBA" id="ARBA00004613"/>
    </source>
</evidence>
<dbReference type="GO" id="GO:0008360">
    <property type="term" value="P:regulation of cell shape"/>
    <property type="evidence" value="ECO:0007669"/>
    <property type="project" value="UniProtKB-KW"/>
</dbReference>
<evidence type="ECO:0000256" key="2">
    <source>
        <dbReference type="ARBA" id="ARBA00007164"/>
    </source>
</evidence>
<reference evidence="15 16" key="1">
    <citation type="submission" date="2019-03" db="EMBL/GenBank/DDBJ databases">
        <title>Genomic Encyclopedia of Type Strains, Phase IV (KMG-IV): sequencing the most valuable type-strain genomes for metagenomic binning, comparative biology and taxonomic classification.</title>
        <authorList>
            <person name="Goeker M."/>
        </authorList>
    </citation>
    <scope>NUCLEOTIDE SEQUENCE [LARGE SCALE GENOMIC DNA]</scope>
    <source>
        <strain evidence="15 16">DSM 46831</strain>
    </source>
</reference>
<evidence type="ECO:0000256" key="5">
    <source>
        <dbReference type="ARBA" id="ARBA00022801"/>
    </source>
</evidence>
<dbReference type="SUPFAM" id="SSF56601">
    <property type="entry name" value="beta-lactamase/transpeptidase-like"/>
    <property type="match status" value="1"/>
</dbReference>
<keyword evidence="8" id="KW-0961">Cell wall biogenesis/degradation</keyword>
<protein>
    <submittedName>
        <fullName evidence="15">D-alanyl-D-alanine carboxypeptidase-like protein</fullName>
    </submittedName>
</protein>
<keyword evidence="3" id="KW-0964">Secreted</keyword>
<evidence type="ECO:0000256" key="8">
    <source>
        <dbReference type="ARBA" id="ARBA00023316"/>
    </source>
</evidence>
<dbReference type="InterPro" id="IPR001967">
    <property type="entry name" value="Peptidase_S11_N"/>
</dbReference>
<dbReference type="Pfam" id="PF24517">
    <property type="entry name" value="CBM96"/>
    <property type="match status" value="1"/>
</dbReference>
<dbReference type="Proteomes" id="UP000294746">
    <property type="component" value="Unassembled WGS sequence"/>
</dbReference>
<feature type="binding site" evidence="10">
    <location>
        <position position="659"/>
    </location>
    <ligand>
        <name>substrate</name>
    </ligand>
</feature>
<feature type="active site" evidence="9">
    <location>
        <position position="538"/>
    </location>
</feature>
<dbReference type="InterPro" id="IPR018044">
    <property type="entry name" value="Peptidase_S11"/>
</dbReference>
<evidence type="ECO:0000256" key="12">
    <source>
        <dbReference type="SAM" id="SignalP"/>
    </source>
</evidence>
<evidence type="ECO:0000256" key="9">
    <source>
        <dbReference type="PIRSR" id="PIRSR618044-1"/>
    </source>
</evidence>
<feature type="active site" description="Proton acceptor" evidence="9">
    <location>
        <position position="481"/>
    </location>
</feature>
<dbReference type="RefSeq" id="WP_131849807.1">
    <property type="nucleotide sequence ID" value="NZ_SLXV01000050.1"/>
</dbReference>
<dbReference type="AlphaFoldDB" id="A0A4R2RWQ2"/>
<sequence length="711" mass="80125">MFRTSLKKINALVLFLTIFTVFLFPINQPVQAVTTTSSKQTNDQTEVVEKRTETSKTFKKKDGKTFVTEQYLEPIHVQKNGKWIDIDQLKKENASAKTSDEMIYVEKGKVRFGFAKKSDAPQILRFEQADSKVDFRFSGKAAVPVKQEENKLSYPSVYPETDLVYHIDSAGVKEEWKLHRYSGQSTFSMGIQMNNARPVPQKDGSMQFVNQKGDILFNIPRPFMYDANDASSQEVKLEIRNSGKETYLDIKADEAWLKDPKRVFPITIDPTVGVQGAKSTYDNLVSSKNPTTNYQVFPFLITGTHNDYGATRSFIKFDLPTLLQGAQITGAKFSLYQYSTAHQQPINLHPVTSSWTSKGITWNEQPSVGQKIKQSTVGGAGEYSWDLTELAKDWYSSKTPNNGISLQYEDETQDRKSFRSSDYMDDVTQRPKLLVTYTIDPQTVSEPNVEAESYIIIDAKTGQQLYGKSVNQPRPPASMTKMMTEFVVLDQIKNGKISWDDVVEVSPRAAGIDESQIELEAGEKMSVRELFMAMAVYSANDATAALAEHVSGTETEFVNAMNQKAKELNLNETHFRNATGLNMDNYPDPPKVDGEHVMSAENTANLARTLLQQYPELEKIVSTPQYTFRKGTPREKKVISWNRMLPGLDQFYPGVIGLKTGFTTPAGYCFTGVTEQEGKRFITVVMGAKTQDARFTETKKLLDYAFAKFPK</sequence>
<evidence type="ECO:0000256" key="4">
    <source>
        <dbReference type="ARBA" id="ARBA00022729"/>
    </source>
</evidence>
<feature type="domain" description="Carbohydrate-binding module family 96" evidence="14">
    <location>
        <begin position="279"/>
        <end position="436"/>
    </location>
</feature>
<dbReference type="PANTHER" id="PTHR21581:SF11">
    <property type="entry name" value="D-ALANYL-D-ALANINE CARBOXYPEPTIDASE DACA"/>
    <property type="match status" value="1"/>
</dbReference>
<evidence type="ECO:0000313" key="16">
    <source>
        <dbReference type="Proteomes" id="UP000294746"/>
    </source>
</evidence>
<accession>A0A4R2RWQ2</accession>
<evidence type="ECO:0000256" key="6">
    <source>
        <dbReference type="ARBA" id="ARBA00022960"/>
    </source>
</evidence>
<evidence type="ECO:0000256" key="10">
    <source>
        <dbReference type="PIRSR" id="PIRSR618044-2"/>
    </source>
</evidence>
<keyword evidence="7" id="KW-0573">Peptidoglycan synthesis</keyword>
<comment type="similarity">
    <text evidence="2 11">Belongs to the peptidase S11 family.</text>
</comment>
<dbReference type="GO" id="GO:0009252">
    <property type="term" value="P:peptidoglycan biosynthetic process"/>
    <property type="evidence" value="ECO:0007669"/>
    <property type="project" value="UniProtKB-KW"/>
</dbReference>
<comment type="caution">
    <text evidence="15">The sequence shown here is derived from an EMBL/GenBank/DDBJ whole genome shotgun (WGS) entry which is preliminary data.</text>
</comment>
<name>A0A4R2RWQ2_9BACL</name>
<evidence type="ECO:0000256" key="11">
    <source>
        <dbReference type="RuleBase" id="RU004016"/>
    </source>
</evidence>
<dbReference type="Gene3D" id="3.40.710.10">
    <property type="entry name" value="DD-peptidase/beta-lactamase superfamily"/>
    <property type="match status" value="1"/>
</dbReference>
<evidence type="ECO:0000259" key="14">
    <source>
        <dbReference type="Pfam" id="PF24517"/>
    </source>
</evidence>
<evidence type="ECO:0000313" key="15">
    <source>
        <dbReference type="EMBL" id="TCP63555.1"/>
    </source>
</evidence>
<keyword evidence="16" id="KW-1185">Reference proteome</keyword>
<keyword evidence="4 12" id="KW-0732">Signal</keyword>
<keyword evidence="6" id="KW-0133">Cell shape</keyword>
<evidence type="ECO:0000256" key="3">
    <source>
        <dbReference type="ARBA" id="ARBA00022525"/>
    </source>
</evidence>